<dbReference type="InterPro" id="IPR000182">
    <property type="entry name" value="GNAT_dom"/>
</dbReference>
<sequence>MSVIVRTAIRADAWAIARVRVDAWRVAYRGLIADAVLDGMDAEREGRVRTDRWSERMADNRNRQFVAVDGDEIVGWAAVGPGTDDDRPGSGELHAMYALPGVWSRGVGHALMCAAEQALREAGFVTAHLWVLDGNERAASFYERHGWHEDGAEKVDTGFVADSLHERRRVREL</sequence>
<dbReference type="Pfam" id="PF00583">
    <property type="entry name" value="Acetyltransf_1"/>
    <property type="match status" value="1"/>
</dbReference>
<proteinExistence type="predicted"/>
<dbReference type="PANTHER" id="PTHR43877:SF1">
    <property type="entry name" value="ACETYLTRANSFERASE"/>
    <property type="match status" value="1"/>
</dbReference>
<dbReference type="InterPro" id="IPR050832">
    <property type="entry name" value="Bact_Acetyltransf"/>
</dbReference>
<dbReference type="PROSITE" id="PS51186">
    <property type="entry name" value="GNAT"/>
    <property type="match status" value="1"/>
</dbReference>
<dbReference type="InterPro" id="IPR016181">
    <property type="entry name" value="Acyl_CoA_acyltransferase"/>
</dbReference>
<organism evidence="3">
    <name type="scientific">Gordonia amarae</name>
    <dbReference type="NCBI Taxonomy" id="36821"/>
    <lineage>
        <taxon>Bacteria</taxon>
        <taxon>Bacillati</taxon>
        <taxon>Actinomycetota</taxon>
        <taxon>Actinomycetes</taxon>
        <taxon>Mycobacteriales</taxon>
        <taxon>Gordoniaceae</taxon>
        <taxon>Gordonia</taxon>
    </lineage>
</organism>
<dbReference type="CDD" id="cd04301">
    <property type="entry name" value="NAT_SF"/>
    <property type="match status" value="1"/>
</dbReference>
<dbReference type="Gene3D" id="3.40.630.30">
    <property type="match status" value="1"/>
</dbReference>
<dbReference type="AlphaFoldDB" id="A0A857KPQ2"/>
<reference evidence="3" key="1">
    <citation type="journal article" date="2021" name="Nat. Microbiol.">
        <title>Cocultivation of an ultrasmall environmental parasitic bacterium with lytic ability against bacteria associated with wastewater foams.</title>
        <authorList>
            <person name="Batinovic S."/>
            <person name="Rose J.J.A."/>
            <person name="Ratcliffe J."/>
            <person name="Seviour R.J."/>
            <person name="Petrovski S."/>
        </authorList>
    </citation>
    <scope>NUCLEOTIDE SEQUENCE</scope>
    <source>
        <strain evidence="3">CON44</strain>
    </source>
</reference>
<dbReference type="SUPFAM" id="SSF55729">
    <property type="entry name" value="Acyl-CoA N-acyltransferases (Nat)"/>
    <property type="match status" value="1"/>
</dbReference>
<dbReference type="EMBL" id="CP045810">
    <property type="protein sequence ID" value="QHN41419.1"/>
    <property type="molecule type" value="Genomic_DNA"/>
</dbReference>
<keyword evidence="1" id="KW-0808">Transferase</keyword>
<evidence type="ECO:0000256" key="1">
    <source>
        <dbReference type="ARBA" id="ARBA00022679"/>
    </source>
</evidence>
<dbReference type="RefSeq" id="WP_005184333.1">
    <property type="nucleotide sequence ID" value="NZ_CP045804.1"/>
</dbReference>
<keyword evidence="2" id="KW-0012">Acyltransferase</keyword>
<dbReference type="PANTHER" id="PTHR43877">
    <property type="entry name" value="AMINOALKYLPHOSPHONATE N-ACETYLTRANSFERASE-RELATED-RELATED"/>
    <property type="match status" value="1"/>
</dbReference>
<accession>A0A857KPQ2</accession>
<name>A0A857KPQ2_9ACTN</name>
<gene>
    <name evidence="3" type="ORF">GII30_21675</name>
</gene>
<dbReference type="GO" id="GO:0016747">
    <property type="term" value="F:acyltransferase activity, transferring groups other than amino-acyl groups"/>
    <property type="evidence" value="ECO:0007669"/>
    <property type="project" value="InterPro"/>
</dbReference>
<evidence type="ECO:0000256" key="2">
    <source>
        <dbReference type="ARBA" id="ARBA00023315"/>
    </source>
</evidence>
<protein>
    <submittedName>
        <fullName evidence="3">GNAT family N-acetyltransferase</fullName>
    </submittedName>
</protein>
<evidence type="ECO:0000313" key="3">
    <source>
        <dbReference type="EMBL" id="QHN41419.1"/>
    </source>
</evidence>